<dbReference type="KEGG" id="mci:Mesci_3845"/>
<reference evidence="3" key="1">
    <citation type="submission" date="2011-01" db="EMBL/GenBank/DDBJ databases">
        <title>Complete sequence of chromosome of Mesorhizobium ciceri bv. biserrulae WSM1271.</title>
        <authorList>
            <person name="Lucas S."/>
            <person name="Copeland A."/>
            <person name="Lapidus A."/>
            <person name="Cheng J.-F."/>
            <person name="Goodwin L."/>
            <person name="Pitluck S."/>
            <person name="Teshima H."/>
            <person name="Detter J.C."/>
            <person name="Han C."/>
            <person name="Tapia R."/>
            <person name="Land M."/>
            <person name="Hauser L."/>
            <person name="Kyrpides N."/>
            <person name="Ivanova N."/>
            <person name="Nandasena K."/>
            <person name="Reeve W.G."/>
            <person name="Howieson J.G."/>
            <person name="O'Hara G."/>
            <person name="Tiwari R.P."/>
            <person name="Woyke T."/>
        </authorList>
    </citation>
    <scope>NUCLEOTIDE SEQUENCE [LARGE SCALE GENOMIC DNA]</scope>
    <source>
        <strain evidence="3">HAMBI 2942 / LMG 23838 / WSM1271</strain>
    </source>
</reference>
<evidence type="ECO:0000313" key="3">
    <source>
        <dbReference type="Proteomes" id="UP000007471"/>
    </source>
</evidence>
<proteinExistence type="predicted"/>
<evidence type="ECO:0000313" key="2">
    <source>
        <dbReference type="EMBL" id="ADV12962.1"/>
    </source>
</evidence>
<evidence type="ECO:0000256" key="1">
    <source>
        <dbReference type="SAM" id="MobiDB-lite"/>
    </source>
</evidence>
<organism evidence="2 3">
    <name type="scientific">Mesorhizobium ciceri biovar biserrulae (strain HAMBI 2942 / LMG 23838 / WSM1271)</name>
    <dbReference type="NCBI Taxonomy" id="765698"/>
    <lineage>
        <taxon>Bacteria</taxon>
        <taxon>Pseudomonadati</taxon>
        <taxon>Pseudomonadota</taxon>
        <taxon>Alphaproteobacteria</taxon>
        <taxon>Hyphomicrobiales</taxon>
        <taxon>Phyllobacteriaceae</taxon>
        <taxon>Mesorhizobium</taxon>
    </lineage>
</organism>
<dbReference type="HOGENOM" id="CLU_1990012_0_0_5"/>
<sequence length="125" mass="14246">MAKDETSHTLLQKGLAPALRAPEPPPPPRSQYFESFVDFVSDKDLHEGAQNRNEIASFAKEQWRTEQQEAAKRDLELRREKEAKVARVFAAYPNVHDDLEVALGQHPWLADLLLSLSRSDAREPE</sequence>
<dbReference type="EMBL" id="CP002447">
    <property type="protein sequence ID" value="ADV12962.1"/>
    <property type="molecule type" value="Genomic_DNA"/>
</dbReference>
<feature type="region of interest" description="Disordered" evidence="1">
    <location>
        <begin position="1"/>
        <end position="30"/>
    </location>
</feature>
<gene>
    <name evidence="2" type="ordered locus">Mesci_3845</name>
</gene>
<dbReference type="STRING" id="765698.Mesci_3845"/>
<dbReference type="Proteomes" id="UP000007471">
    <property type="component" value="Chromosome"/>
</dbReference>
<dbReference type="RefSeq" id="WP_013531628.1">
    <property type="nucleotide sequence ID" value="NC_014923.1"/>
</dbReference>
<name>E8T7W1_MESCW</name>
<dbReference type="AlphaFoldDB" id="E8T7W1"/>
<protein>
    <submittedName>
        <fullName evidence="2">Uncharacterized protein</fullName>
    </submittedName>
</protein>
<accession>E8T7W1</accession>